<dbReference type="EMBL" id="SJDL01000026">
    <property type="protein sequence ID" value="TBW52950.1"/>
    <property type="molecule type" value="Genomic_DNA"/>
</dbReference>
<keyword evidence="1" id="KW-0732">Signal</keyword>
<reference evidence="2 3" key="1">
    <citation type="submission" date="2019-02" db="EMBL/GenBank/DDBJ databases">
        <title>Marinobacter halodurans sp. nov., a marine bacterium isolated from sea tidal flat.</title>
        <authorList>
            <person name="Yoo Y."/>
            <person name="Lee D.W."/>
            <person name="Kim B.S."/>
            <person name="Kim J.-J."/>
        </authorList>
    </citation>
    <scope>NUCLEOTIDE SEQUENCE [LARGE SCALE GENOMIC DNA]</scope>
    <source>
        <strain evidence="2 3">YJ-S3-2</strain>
    </source>
</reference>
<name>A0ABY1ZKE9_9GAMM</name>
<dbReference type="RefSeq" id="WP_131482841.1">
    <property type="nucleotide sequence ID" value="NZ_SJDL01000026.1"/>
</dbReference>
<gene>
    <name evidence="2" type="ORF">EZI54_15775</name>
</gene>
<feature type="signal peptide" evidence="1">
    <location>
        <begin position="1"/>
        <end position="22"/>
    </location>
</feature>
<evidence type="ECO:0000256" key="1">
    <source>
        <dbReference type="SAM" id="SignalP"/>
    </source>
</evidence>
<evidence type="ECO:0008006" key="4">
    <source>
        <dbReference type="Google" id="ProtNLM"/>
    </source>
</evidence>
<evidence type="ECO:0000313" key="3">
    <source>
        <dbReference type="Proteomes" id="UP000313645"/>
    </source>
</evidence>
<proteinExistence type="predicted"/>
<organism evidence="2 3">
    <name type="scientific">Marinobacter halodurans</name>
    <dbReference type="NCBI Taxonomy" id="2528979"/>
    <lineage>
        <taxon>Bacteria</taxon>
        <taxon>Pseudomonadati</taxon>
        <taxon>Pseudomonadota</taxon>
        <taxon>Gammaproteobacteria</taxon>
        <taxon>Pseudomonadales</taxon>
        <taxon>Marinobacteraceae</taxon>
        <taxon>Marinobacter</taxon>
    </lineage>
</organism>
<evidence type="ECO:0000313" key="2">
    <source>
        <dbReference type="EMBL" id="TBW52950.1"/>
    </source>
</evidence>
<feature type="chain" id="PRO_5045974414" description="DUF4864 domain-containing protein" evidence="1">
    <location>
        <begin position="23"/>
        <end position="146"/>
    </location>
</feature>
<sequence length="146" mass="16248">MLLKIARVASLLLFVLTLPAAADTLASPDAIKPQTQAFMTQVKQGEVAEAYAGLAPYLGVPRKPFDASAKEADTYFQKVFDRAGKTVGTSLVKREAIADDFYRETWLQKFTEAAMAWQFTFYQADQGWKLVGISYTTDIESLYAPY</sequence>
<accession>A0ABY1ZKE9</accession>
<keyword evidence="3" id="KW-1185">Reference proteome</keyword>
<comment type="caution">
    <text evidence="2">The sequence shown here is derived from an EMBL/GenBank/DDBJ whole genome shotgun (WGS) entry which is preliminary data.</text>
</comment>
<dbReference type="Proteomes" id="UP000313645">
    <property type="component" value="Unassembled WGS sequence"/>
</dbReference>
<protein>
    <recommendedName>
        <fullName evidence="4">DUF4864 domain-containing protein</fullName>
    </recommendedName>
</protein>